<reference evidence="1" key="1">
    <citation type="submission" date="2023-03" db="EMBL/GenBank/DDBJ databases">
        <title>Mesosutterella sp. nov. isolated from porcine feces.</title>
        <authorList>
            <person name="Yu S."/>
        </authorList>
    </citation>
    <scope>NUCLEOTIDE SEQUENCE</scope>
    <source>
        <strain evidence="1">AGMB02718</strain>
    </source>
</reference>
<keyword evidence="2" id="KW-1185">Reference proteome</keyword>
<comment type="caution">
    <text evidence="1">The sequence shown here is derived from an EMBL/GenBank/DDBJ whole genome shotgun (WGS) entry which is preliminary data.</text>
</comment>
<proteinExistence type="predicted"/>
<dbReference type="Proteomes" id="UP001165481">
    <property type="component" value="Unassembled WGS sequence"/>
</dbReference>
<organism evidence="1 2">
    <name type="scientific">Mesosutterella faecium</name>
    <dbReference type="NCBI Taxonomy" id="2925194"/>
    <lineage>
        <taxon>Bacteria</taxon>
        <taxon>Pseudomonadati</taxon>
        <taxon>Pseudomonadota</taxon>
        <taxon>Betaproteobacteria</taxon>
        <taxon>Burkholderiales</taxon>
        <taxon>Sutterellaceae</taxon>
        <taxon>Mesosutterella</taxon>
    </lineage>
</organism>
<sequence>MRETDKELKACAARLKLTFIRDNLEDLLKSATENKYVVSPNC</sequence>
<dbReference type="RefSeq" id="WP_285230549.1">
    <property type="nucleotide sequence ID" value="NZ_JAKZJU020000001.1"/>
</dbReference>
<gene>
    <name evidence="1" type="ORF">MUN46_003370</name>
</gene>
<dbReference type="EMBL" id="JAKZJU020000001">
    <property type="protein sequence ID" value="MDL2058988.1"/>
    <property type="molecule type" value="Genomic_DNA"/>
</dbReference>
<accession>A0ABT7IKU0</accession>
<evidence type="ECO:0000313" key="1">
    <source>
        <dbReference type="EMBL" id="MDL2058988.1"/>
    </source>
</evidence>
<protein>
    <submittedName>
        <fullName evidence="1">Uncharacterized protein</fullName>
    </submittedName>
</protein>
<evidence type="ECO:0000313" key="2">
    <source>
        <dbReference type="Proteomes" id="UP001165481"/>
    </source>
</evidence>
<name>A0ABT7IKU0_9BURK</name>